<reference evidence="7" key="1">
    <citation type="journal article" date="2021" name="PeerJ">
        <title>Extensive microbial diversity within the chicken gut microbiome revealed by metagenomics and culture.</title>
        <authorList>
            <person name="Gilroy R."/>
            <person name="Ravi A."/>
            <person name="Getino M."/>
            <person name="Pursley I."/>
            <person name="Horton D.L."/>
            <person name="Alikhan N.F."/>
            <person name="Baker D."/>
            <person name="Gharbi K."/>
            <person name="Hall N."/>
            <person name="Watson M."/>
            <person name="Adriaenssens E.M."/>
            <person name="Foster-Nyarko E."/>
            <person name="Jarju S."/>
            <person name="Secka A."/>
            <person name="Antonio M."/>
            <person name="Oren A."/>
            <person name="Chaudhuri R.R."/>
            <person name="La Ragione R."/>
            <person name="Hildebrand F."/>
            <person name="Pallen M.J."/>
        </authorList>
    </citation>
    <scope>NUCLEOTIDE SEQUENCE</scope>
    <source>
        <strain evidence="7">CHK178-16964</strain>
    </source>
</reference>
<dbReference type="Proteomes" id="UP000823900">
    <property type="component" value="Unassembled WGS sequence"/>
</dbReference>
<evidence type="ECO:0000259" key="6">
    <source>
        <dbReference type="Pfam" id="PF08240"/>
    </source>
</evidence>
<evidence type="ECO:0000313" key="7">
    <source>
        <dbReference type="EMBL" id="HJA71318.1"/>
    </source>
</evidence>
<comment type="similarity">
    <text evidence="2">Belongs to the zinc-containing alcohol dehydrogenase family.</text>
</comment>
<dbReference type="InterPro" id="IPR011032">
    <property type="entry name" value="GroES-like_sf"/>
</dbReference>
<evidence type="ECO:0000256" key="1">
    <source>
        <dbReference type="ARBA" id="ARBA00001947"/>
    </source>
</evidence>
<reference evidence="7" key="2">
    <citation type="submission" date="2021-04" db="EMBL/GenBank/DDBJ databases">
        <authorList>
            <person name="Gilroy R."/>
        </authorList>
    </citation>
    <scope>NUCLEOTIDE SEQUENCE</scope>
    <source>
        <strain evidence="7">CHK178-16964</strain>
    </source>
</reference>
<feature type="domain" description="Alcohol dehydrogenase-like N-terminal" evidence="6">
    <location>
        <begin position="24"/>
        <end position="130"/>
    </location>
</feature>
<evidence type="ECO:0000256" key="3">
    <source>
        <dbReference type="ARBA" id="ARBA00022723"/>
    </source>
</evidence>
<dbReference type="PANTHER" id="PTHR43350">
    <property type="entry name" value="NAD-DEPENDENT ALCOHOL DEHYDROGENASE"/>
    <property type="match status" value="1"/>
</dbReference>
<dbReference type="SUPFAM" id="SSF51735">
    <property type="entry name" value="NAD(P)-binding Rossmann-fold domains"/>
    <property type="match status" value="1"/>
</dbReference>
<evidence type="ECO:0000313" key="8">
    <source>
        <dbReference type="Proteomes" id="UP000823900"/>
    </source>
</evidence>
<keyword evidence="3" id="KW-0479">Metal-binding</keyword>
<dbReference type="EMBL" id="DWZA01000060">
    <property type="protein sequence ID" value="HJA71318.1"/>
    <property type="molecule type" value="Genomic_DNA"/>
</dbReference>
<evidence type="ECO:0000256" key="5">
    <source>
        <dbReference type="ARBA" id="ARBA00023002"/>
    </source>
</evidence>
<protein>
    <submittedName>
        <fullName evidence="7">Alcohol dehydrogenase catalytic domain-containing protein</fullName>
    </submittedName>
</protein>
<dbReference type="GO" id="GO:0016491">
    <property type="term" value="F:oxidoreductase activity"/>
    <property type="evidence" value="ECO:0007669"/>
    <property type="project" value="UniProtKB-KW"/>
</dbReference>
<accession>A0A9D2KN80</accession>
<dbReference type="Gene3D" id="3.90.180.10">
    <property type="entry name" value="Medium-chain alcohol dehydrogenases, catalytic domain"/>
    <property type="match status" value="1"/>
</dbReference>
<dbReference type="AlphaFoldDB" id="A0A9D2KN80"/>
<name>A0A9D2KN80_9FIRM</name>
<organism evidence="7 8">
    <name type="scientific">Candidatus Lachnoclostridium stercoravium</name>
    <dbReference type="NCBI Taxonomy" id="2838633"/>
    <lineage>
        <taxon>Bacteria</taxon>
        <taxon>Bacillati</taxon>
        <taxon>Bacillota</taxon>
        <taxon>Clostridia</taxon>
        <taxon>Lachnospirales</taxon>
        <taxon>Lachnospiraceae</taxon>
    </lineage>
</organism>
<dbReference type="SUPFAM" id="SSF50129">
    <property type="entry name" value="GroES-like"/>
    <property type="match status" value="1"/>
</dbReference>
<dbReference type="Gene3D" id="3.40.50.720">
    <property type="entry name" value="NAD(P)-binding Rossmann-like Domain"/>
    <property type="match status" value="1"/>
</dbReference>
<keyword evidence="5" id="KW-0560">Oxidoreductase</keyword>
<proteinExistence type="inferred from homology"/>
<keyword evidence="4" id="KW-0862">Zinc</keyword>
<dbReference type="PANTHER" id="PTHR43350:SF2">
    <property type="entry name" value="GROES-LIKE ZINC-BINDING ALCOHOL DEHYDROGENASE FAMILY PROTEIN"/>
    <property type="match status" value="1"/>
</dbReference>
<dbReference type="CDD" id="cd08242">
    <property type="entry name" value="MDR_like"/>
    <property type="match status" value="1"/>
</dbReference>
<comment type="caution">
    <text evidence="7">The sequence shown here is derived from an EMBL/GenBank/DDBJ whole genome shotgun (WGS) entry which is preliminary data.</text>
</comment>
<dbReference type="GO" id="GO:0046872">
    <property type="term" value="F:metal ion binding"/>
    <property type="evidence" value="ECO:0007669"/>
    <property type="project" value="UniProtKB-KW"/>
</dbReference>
<gene>
    <name evidence="7" type="ORF">IAA07_07010</name>
</gene>
<sequence>MRGLRYEGQPVPVYHEDLPVPVSGPEESLIRIGLAGICNTDREVLKGYRPDFRGIMGHEFTGVVEQSSDPAWIGKRVVGELNAGCGACVYCRTGREKHCLDRRVIGMDGKDGCFGEYMTLATHLLHEIPEGLPDEEAVFTEPLAAALEIPKQVHIDPDQEIAVIGDGRLAYLTASVLHLTGASMTIVGKHEEKLEAFRDFGKVTVKPSGSFELVIEATGSPTGLTTAMELVRKQGTIVLKSTYAGKTAVDMSFFAVNEVTLTGSRCGPFEPALNLLKKRLVKLPQIELYDLKDFEKAFASRAFKAGFRIG</sequence>
<evidence type="ECO:0000256" key="4">
    <source>
        <dbReference type="ARBA" id="ARBA00022833"/>
    </source>
</evidence>
<dbReference type="Pfam" id="PF08240">
    <property type="entry name" value="ADH_N"/>
    <property type="match status" value="1"/>
</dbReference>
<comment type="cofactor">
    <cofactor evidence="1">
        <name>Zn(2+)</name>
        <dbReference type="ChEBI" id="CHEBI:29105"/>
    </cofactor>
</comment>
<evidence type="ECO:0000256" key="2">
    <source>
        <dbReference type="ARBA" id="ARBA00008072"/>
    </source>
</evidence>
<dbReference type="InterPro" id="IPR036291">
    <property type="entry name" value="NAD(P)-bd_dom_sf"/>
</dbReference>
<dbReference type="InterPro" id="IPR013154">
    <property type="entry name" value="ADH-like_N"/>
</dbReference>